<evidence type="ECO:0000256" key="1">
    <source>
        <dbReference type="SAM" id="MobiDB-lite"/>
    </source>
</evidence>
<name>A0ABT4M625_9BURK</name>
<proteinExistence type="predicted"/>
<feature type="compositionally biased region" description="Low complexity" evidence="1">
    <location>
        <begin position="40"/>
        <end position="58"/>
    </location>
</feature>
<evidence type="ECO:0000313" key="2">
    <source>
        <dbReference type="EMBL" id="MCZ4330771.1"/>
    </source>
</evidence>
<keyword evidence="3" id="KW-1185">Reference proteome</keyword>
<dbReference type="RefSeq" id="WP_269359656.1">
    <property type="nucleotide sequence ID" value="NZ_JAPWHE010000010.1"/>
</dbReference>
<feature type="region of interest" description="Disordered" evidence="1">
    <location>
        <begin position="291"/>
        <end position="330"/>
    </location>
</feature>
<gene>
    <name evidence="2" type="ORF">O4H32_12525</name>
</gene>
<feature type="region of interest" description="Disordered" evidence="1">
    <location>
        <begin position="1"/>
        <end position="104"/>
    </location>
</feature>
<reference evidence="2" key="1">
    <citation type="submission" date="2022-12" db="EMBL/GenBank/DDBJ databases">
        <title>Bacterial isolates from different developmental stages of Nematostella vectensis.</title>
        <authorList>
            <person name="Fraune S."/>
        </authorList>
    </citation>
    <scope>NUCLEOTIDE SEQUENCE</scope>
    <source>
        <strain evidence="2">G21619-S1</strain>
    </source>
</reference>
<protein>
    <submittedName>
        <fullName evidence="2">Uncharacterized protein</fullName>
    </submittedName>
</protein>
<accession>A0ABT4M625</accession>
<feature type="compositionally biased region" description="Basic and acidic residues" evidence="1">
    <location>
        <begin position="59"/>
        <end position="68"/>
    </location>
</feature>
<feature type="compositionally biased region" description="Low complexity" evidence="1">
    <location>
        <begin position="308"/>
        <end position="330"/>
    </location>
</feature>
<evidence type="ECO:0000313" key="3">
    <source>
        <dbReference type="Proteomes" id="UP001068379"/>
    </source>
</evidence>
<organism evidence="2 3">
    <name type="scientific">Castellaniella denitrificans</name>
    <dbReference type="NCBI Taxonomy" id="56119"/>
    <lineage>
        <taxon>Bacteria</taxon>
        <taxon>Pseudomonadati</taxon>
        <taxon>Pseudomonadota</taxon>
        <taxon>Betaproteobacteria</taxon>
        <taxon>Burkholderiales</taxon>
        <taxon>Alcaligenaceae</taxon>
        <taxon>Castellaniella</taxon>
    </lineage>
</organism>
<comment type="caution">
    <text evidence="2">The sequence shown here is derived from an EMBL/GenBank/DDBJ whole genome shotgun (WGS) entry which is preliminary data.</text>
</comment>
<feature type="compositionally biased region" description="Basic and acidic residues" evidence="1">
    <location>
        <begin position="291"/>
        <end position="303"/>
    </location>
</feature>
<dbReference type="EMBL" id="JAPWHE010000010">
    <property type="protein sequence ID" value="MCZ4330771.1"/>
    <property type="molecule type" value="Genomic_DNA"/>
</dbReference>
<sequence length="343" mass="37253">MTTENDTPDANDAGPEAALAAAMDAMEAGTLEAPEVQPETLDAPAAELPTPTAAAESASEVKPEEKPADQASPEAQQDDKPAVEQPTQPADAAPSSWKPDVASKWADLPAEVKAEIQRRETEYHKGIEQYKPYAQLGQEYERVVGPNMDMIKQSGVQPAQALEYLFNAHRTLTYGTPDQKREAIARIARDCQIDLKDLTPAAPVDPQVQRLMQERQQLQQFQHETLQQQNQAVLSQIQEFAQAPGHEHFEAVKQDMSTMLQSGMAQDLQEAYDKAVWARADLRKSLVEQQRTEAEKQATEQARKARAKSAAGSVKGSAPSSSGALSANASLEDTVAAAMDGLI</sequence>
<dbReference type="Proteomes" id="UP001068379">
    <property type="component" value="Unassembled WGS sequence"/>
</dbReference>
<feature type="compositionally biased region" description="Low complexity" evidence="1">
    <location>
        <begin position="10"/>
        <end position="29"/>
    </location>
</feature>